<organism evidence="2">
    <name type="scientific">Clastoptera arizonana</name>
    <name type="common">Arizona spittle bug</name>
    <dbReference type="NCBI Taxonomy" id="38151"/>
    <lineage>
        <taxon>Eukaryota</taxon>
        <taxon>Metazoa</taxon>
        <taxon>Ecdysozoa</taxon>
        <taxon>Arthropoda</taxon>
        <taxon>Hexapoda</taxon>
        <taxon>Insecta</taxon>
        <taxon>Pterygota</taxon>
        <taxon>Neoptera</taxon>
        <taxon>Paraneoptera</taxon>
        <taxon>Hemiptera</taxon>
        <taxon>Auchenorrhyncha</taxon>
        <taxon>Cercopoidea</taxon>
        <taxon>Clastopteridae</taxon>
        <taxon>Clastoptera</taxon>
    </lineage>
</organism>
<reference evidence="2" key="1">
    <citation type="submission" date="2015-12" db="EMBL/GenBank/DDBJ databases">
        <title>De novo transcriptome assembly of four potential Pierce s Disease insect vectors from Arizona vineyards.</title>
        <authorList>
            <person name="Tassone E.E."/>
        </authorList>
    </citation>
    <scope>NUCLEOTIDE SEQUENCE</scope>
</reference>
<gene>
    <name evidence="1" type="ORF">g.12191</name>
    <name evidence="2" type="ORF">g.12194</name>
</gene>
<dbReference type="EMBL" id="GEDC01025667">
    <property type="protein sequence ID" value="JAS11631.1"/>
    <property type="molecule type" value="Transcribed_RNA"/>
</dbReference>
<name>A0A1B6DXL0_9HEMI</name>
<evidence type="ECO:0000313" key="1">
    <source>
        <dbReference type="EMBL" id="JAS11631.1"/>
    </source>
</evidence>
<evidence type="ECO:0000313" key="2">
    <source>
        <dbReference type="EMBL" id="JAS30391.1"/>
    </source>
</evidence>
<dbReference type="AlphaFoldDB" id="A0A1B6DXL0"/>
<proteinExistence type="predicted"/>
<dbReference type="EMBL" id="GEDC01006907">
    <property type="protein sequence ID" value="JAS30391.1"/>
    <property type="molecule type" value="Transcribed_RNA"/>
</dbReference>
<sequence length="235" mass="27706">MSAPIERTIYDKEGLWVNPCGGTRNPDYDSTEQSYHDYNDPKILDPFNPIVVLCNNSLTHAKLFRDQYVKKTFEQDFAKQLEMWSFQSVHYDWLPSEEQLPKSLGQPTSPEHLDSLKINDVLLDTYEYLQKIAVGLEQVVWDLNKNGGEFIQNFQDAESFLRGVLCEIHMAIFDRRITQRPDVTRDIMSLDMRELSTTHRKLRDWVIFRDYMNCLEYVREVFEYFNKNPSKLGSS</sequence>
<protein>
    <submittedName>
        <fullName evidence="2">Uncharacterized protein</fullName>
    </submittedName>
</protein>
<accession>A0A1B6DXL0</accession>